<dbReference type="PANTHER" id="PTHR24421">
    <property type="entry name" value="NITRATE/NITRITE SENSOR PROTEIN NARX-RELATED"/>
    <property type="match status" value="1"/>
</dbReference>
<organism evidence="11 13">
    <name type="scientific">Enterococcus malodoratus ATCC 43197</name>
    <dbReference type="NCBI Taxonomy" id="1158601"/>
    <lineage>
        <taxon>Bacteria</taxon>
        <taxon>Bacillati</taxon>
        <taxon>Bacillota</taxon>
        <taxon>Bacilli</taxon>
        <taxon>Lactobacillales</taxon>
        <taxon>Enterococcaceae</taxon>
        <taxon>Enterococcus</taxon>
    </lineage>
</organism>
<keyword evidence="9" id="KW-1133">Transmembrane helix</keyword>
<dbReference type="EC" id="2.7.13.3" evidence="2"/>
<evidence type="ECO:0000256" key="4">
    <source>
        <dbReference type="ARBA" id="ARBA00022679"/>
    </source>
</evidence>
<evidence type="ECO:0000313" key="13">
    <source>
        <dbReference type="Proteomes" id="UP000013783"/>
    </source>
</evidence>
<dbReference type="PANTHER" id="PTHR24421:SF10">
    <property type="entry name" value="NITRATE_NITRITE SENSOR PROTEIN NARQ"/>
    <property type="match status" value="1"/>
</dbReference>
<dbReference type="Pfam" id="PF07730">
    <property type="entry name" value="HisKA_3"/>
    <property type="match status" value="1"/>
</dbReference>
<dbReference type="GO" id="GO:0005524">
    <property type="term" value="F:ATP binding"/>
    <property type="evidence" value="ECO:0007669"/>
    <property type="project" value="UniProtKB-KW"/>
</dbReference>
<evidence type="ECO:0000313" key="12">
    <source>
        <dbReference type="EMBL" id="EOT64303.1"/>
    </source>
</evidence>
<dbReference type="Gene3D" id="1.20.5.1930">
    <property type="match status" value="1"/>
</dbReference>
<dbReference type="InterPro" id="IPR050482">
    <property type="entry name" value="Sensor_HK_TwoCompSys"/>
</dbReference>
<dbReference type="CDD" id="cd16917">
    <property type="entry name" value="HATPase_UhpB-NarQ-NarX-like"/>
    <property type="match status" value="1"/>
</dbReference>
<gene>
    <name evidence="12" type="ORF">I585_03500</name>
    <name evidence="11" type="ORF">UAI_01920</name>
</gene>
<evidence type="ECO:0000256" key="5">
    <source>
        <dbReference type="ARBA" id="ARBA00022741"/>
    </source>
</evidence>
<keyword evidence="9" id="KW-0472">Membrane</keyword>
<dbReference type="InterPro" id="IPR011712">
    <property type="entry name" value="Sig_transdc_His_kin_sub3_dim/P"/>
</dbReference>
<evidence type="ECO:0000256" key="1">
    <source>
        <dbReference type="ARBA" id="ARBA00000085"/>
    </source>
</evidence>
<dbReference type="Gene3D" id="3.30.565.10">
    <property type="entry name" value="Histidine kinase-like ATPase, C-terminal domain"/>
    <property type="match status" value="1"/>
</dbReference>
<evidence type="ECO:0000313" key="14">
    <source>
        <dbReference type="Proteomes" id="UP000014148"/>
    </source>
</evidence>
<keyword evidence="8" id="KW-0902">Two-component regulatory system</keyword>
<proteinExistence type="predicted"/>
<evidence type="ECO:0000256" key="6">
    <source>
        <dbReference type="ARBA" id="ARBA00022777"/>
    </source>
</evidence>
<feature type="transmembrane region" description="Helical" evidence="9">
    <location>
        <begin position="109"/>
        <end position="127"/>
    </location>
</feature>
<feature type="transmembrane region" description="Helical" evidence="9">
    <location>
        <begin position="54"/>
        <end position="75"/>
    </location>
</feature>
<feature type="transmembrane region" description="Helical" evidence="9">
    <location>
        <begin position="6"/>
        <end position="24"/>
    </location>
</feature>
<keyword evidence="3" id="KW-0597">Phosphoprotein</keyword>
<keyword evidence="9" id="KW-0812">Transmembrane</keyword>
<dbReference type="OrthoDB" id="9797605at2"/>
<feature type="domain" description="Signal transduction histidine kinase subgroup 3 dimerisation and phosphoacceptor" evidence="10">
    <location>
        <begin position="175"/>
        <end position="238"/>
    </location>
</feature>
<evidence type="ECO:0000256" key="2">
    <source>
        <dbReference type="ARBA" id="ARBA00012438"/>
    </source>
</evidence>
<keyword evidence="6" id="KW-0418">Kinase</keyword>
<accession>R2P3P6</accession>
<reference evidence="11 13" key="1">
    <citation type="submission" date="2013-02" db="EMBL/GenBank/DDBJ databases">
        <title>The Genome Sequence of Enterococcus malodoratus ATCC_43197.</title>
        <authorList>
            <consortium name="The Broad Institute Genome Sequencing Platform"/>
            <consortium name="The Broad Institute Genome Sequencing Center for Infectious Disease"/>
            <person name="Earl A.M."/>
            <person name="Gilmore M.S."/>
            <person name="Lebreton F."/>
            <person name="Walker B."/>
            <person name="Young S.K."/>
            <person name="Zeng Q."/>
            <person name="Gargeya S."/>
            <person name="Fitzgerald M."/>
            <person name="Haas B."/>
            <person name="Abouelleil A."/>
            <person name="Alvarado L."/>
            <person name="Arachchi H.M."/>
            <person name="Berlin A.M."/>
            <person name="Chapman S.B."/>
            <person name="Dewar J."/>
            <person name="Goldberg J."/>
            <person name="Griggs A."/>
            <person name="Gujja S."/>
            <person name="Hansen M."/>
            <person name="Howarth C."/>
            <person name="Imamovic A."/>
            <person name="Larimer J."/>
            <person name="McCowan C."/>
            <person name="Murphy C."/>
            <person name="Neiman D."/>
            <person name="Pearson M."/>
            <person name="Priest M."/>
            <person name="Roberts A."/>
            <person name="Saif S."/>
            <person name="Shea T."/>
            <person name="Sisk P."/>
            <person name="Sykes S."/>
            <person name="Wortman J."/>
            <person name="Nusbaum C."/>
            <person name="Birren B."/>
        </authorList>
    </citation>
    <scope>NUCLEOTIDE SEQUENCE [LARGE SCALE GENOMIC DNA]</scope>
    <source>
        <strain evidence="11 13">ATCC 43197</strain>
    </source>
</reference>
<dbReference type="GO" id="GO:0046983">
    <property type="term" value="F:protein dimerization activity"/>
    <property type="evidence" value="ECO:0007669"/>
    <property type="project" value="InterPro"/>
</dbReference>
<dbReference type="Proteomes" id="UP000014148">
    <property type="component" value="Unassembled WGS sequence"/>
</dbReference>
<evidence type="ECO:0000259" key="10">
    <source>
        <dbReference type="Pfam" id="PF07730"/>
    </source>
</evidence>
<dbReference type="STRING" id="71451.RV07_GL002520"/>
<dbReference type="Proteomes" id="UP000013783">
    <property type="component" value="Unassembled WGS sequence"/>
</dbReference>
<keyword evidence="14" id="KW-1185">Reference proteome</keyword>
<sequence length="364" mass="41773">MNYKQIFYFEYSFLLITGLILLVIKESLVSSIIFLLISLIVIAPSIFFENEQSRFISLVSLLLLSSIWPSFLFFLPGTLKIAFQRKSTLLLIVCFLFIVPLFIRESFSPLFQLIIFSLSMIAILLNLKEQSNRTLEKSLLEMQDESWEKQKLLEKKNAELLDSQESLLNLQISEERNRIARDVHDNVGHFLSSAIIQVSAIETINQKQQLIHPLSQLKSTINDGMSNIRESVHNLHHESVNLDEISKLLIQDFHFCPVEFRGEIPRDLSNQQNKVLLMVLKEALSNIMKHSQASFVSISFERLTAFYCIEIKNDGVIVTNDQTGSGIGIMNMRQRMNEVGGKLSINTHEDTFSLIIFLSKEENI</sequence>
<reference evidence="12 14" key="2">
    <citation type="submission" date="2013-03" db="EMBL/GenBank/DDBJ databases">
        <title>The Genome Sequence of Enterococcus malodoratus ATCC_43197 (PacBio/Illumina hybrid assembly).</title>
        <authorList>
            <consortium name="The Broad Institute Genomics Platform"/>
            <consortium name="The Broad Institute Genome Sequencing Center for Infectious Disease"/>
            <person name="Earl A."/>
            <person name="Russ C."/>
            <person name="Gilmore M."/>
            <person name="Surin D."/>
            <person name="Walker B."/>
            <person name="Young S."/>
            <person name="Zeng Q."/>
            <person name="Gargeya S."/>
            <person name="Fitzgerald M."/>
            <person name="Haas B."/>
            <person name="Abouelleil A."/>
            <person name="Allen A.W."/>
            <person name="Alvarado L."/>
            <person name="Arachchi H.M."/>
            <person name="Berlin A.M."/>
            <person name="Chapman S.B."/>
            <person name="Gainer-Dewar J."/>
            <person name="Goldberg J."/>
            <person name="Griggs A."/>
            <person name="Gujja S."/>
            <person name="Hansen M."/>
            <person name="Howarth C."/>
            <person name="Imamovic A."/>
            <person name="Ireland A."/>
            <person name="Larimer J."/>
            <person name="McCowan C."/>
            <person name="Murphy C."/>
            <person name="Pearson M."/>
            <person name="Poon T.W."/>
            <person name="Priest M."/>
            <person name="Roberts A."/>
            <person name="Saif S."/>
            <person name="Shea T."/>
            <person name="Sisk P."/>
            <person name="Sykes S."/>
            <person name="Wortman J."/>
            <person name="Nusbaum C."/>
            <person name="Birren B."/>
        </authorList>
    </citation>
    <scope>NUCLEOTIDE SEQUENCE [LARGE SCALE GENOMIC DNA]</scope>
    <source>
        <strain evidence="12 14">ATCC 43197</strain>
    </source>
</reference>
<dbReference type="RefSeq" id="WP_010740756.1">
    <property type="nucleotide sequence ID" value="NZ_KB946250.1"/>
</dbReference>
<feature type="transmembrane region" description="Helical" evidence="9">
    <location>
        <begin position="31"/>
        <end position="48"/>
    </location>
</feature>
<dbReference type="PATRIC" id="fig|1158601.3.peg.1889"/>
<keyword evidence="4" id="KW-0808">Transferase</keyword>
<dbReference type="eggNOG" id="COG4585">
    <property type="taxonomic scope" value="Bacteria"/>
</dbReference>
<evidence type="ECO:0000256" key="7">
    <source>
        <dbReference type="ARBA" id="ARBA00022840"/>
    </source>
</evidence>
<dbReference type="EMBL" id="AJAK01000014">
    <property type="protein sequence ID" value="EOH77833.1"/>
    <property type="molecule type" value="Genomic_DNA"/>
</dbReference>
<evidence type="ECO:0000256" key="8">
    <source>
        <dbReference type="ARBA" id="ARBA00023012"/>
    </source>
</evidence>
<keyword evidence="5" id="KW-0547">Nucleotide-binding</keyword>
<evidence type="ECO:0000313" key="11">
    <source>
        <dbReference type="EMBL" id="EOH77833.1"/>
    </source>
</evidence>
<dbReference type="EMBL" id="ASWA01000004">
    <property type="protein sequence ID" value="EOT64303.1"/>
    <property type="molecule type" value="Genomic_DNA"/>
</dbReference>
<name>R2P3P6_9ENTE</name>
<dbReference type="AlphaFoldDB" id="R2P3P6"/>
<evidence type="ECO:0000256" key="3">
    <source>
        <dbReference type="ARBA" id="ARBA00022553"/>
    </source>
</evidence>
<dbReference type="GO" id="GO:0016020">
    <property type="term" value="C:membrane"/>
    <property type="evidence" value="ECO:0007669"/>
    <property type="project" value="InterPro"/>
</dbReference>
<dbReference type="SUPFAM" id="SSF55874">
    <property type="entry name" value="ATPase domain of HSP90 chaperone/DNA topoisomerase II/histidine kinase"/>
    <property type="match status" value="1"/>
</dbReference>
<protein>
    <recommendedName>
        <fullName evidence="2">histidine kinase</fullName>
        <ecNumber evidence="2">2.7.13.3</ecNumber>
    </recommendedName>
</protein>
<evidence type="ECO:0000256" key="9">
    <source>
        <dbReference type="SAM" id="Phobius"/>
    </source>
</evidence>
<dbReference type="InterPro" id="IPR036890">
    <property type="entry name" value="HATPase_C_sf"/>
</dbReference>
<comment type="catalytic activity">
    <reaction evidence="1">
        <text>ATP + protein L-histidine = ADP + protein N-phospho-L-histidine.</text>
        <dbReference type="EC" id="2.7.13.3"/>
    </reaction>
</comment>
<keyword evidence="7" id="KW-0067">ATP-binding</keyword>
<dbReference type="GO" id="GO:0000155">
    <property type="term" value="F:phosphorelay sensor kinase activity"/>
    <property type="evidence" value="ECO:0007669"/>
    <property type="project" value="InterPro"/>
</dbReference>
<comment type="caution">
    <text evidence="11">The sequence shown here is derived from an EMBL/GenBank/DDBJ whole genome shotgun (WGS) entry which is preliminary data.</text>
</comment>
<feature type="transmembrane region" description="Helical" evidence="9">
    <location>
        <begin position="87"/>
        <end position="103"/>
    </location>
</feature>